<dbReference type="InterPro" id="IPR008620">
    <property type="entry name" value="FixH"/>
</dbReference>
<evidence type="ECO:0000313" key="2">
    <source>
        <dbReference type="Proteomes" id="UP000252415"/>
    </source>
</evidence>
<comment type="caution">
    <text evidence="1">The sequence shown here is derived from an EMBL/GenBank/DDBJ whole genome shotgun (WGS) entry which is preliminary data.</text>
</comment>
<protein>
    <submittedName>
        <fullName evidence="1">FixH protein</fullName>
    </submittedName>
</protein>
<reference evidence="1 2" key="1">
    <citation type="submission" date="2018-07" db="EMBL/GenBank/DDBJ databases">
        <title>Genomic Encyclopedia of Type Strains, Phase III (KMG-III): the genomes of soil and plant-associated and newly described type strains.</title>
        <authorList>
            <person name="Whitman W."/>
        </authorList>
    </citation>
    <scope>NUCLEOTIDE SEQUENCE [LARGE SCALE GENOMIC DNA]</scope>
    <source>
        <strain evidence="1 2">CECT 7506</strain>
    </source>
</reference>
<dbReference type="RefSeq" id="WP_114379137.1">
    <property type="nucleotide sequence ID" value="NZ_QPJD01000003.1"/>
</dbReference>
<dbReference type="Proteomes" id="UP000252415">
    <property type="component" value="Unassembled WGS sequence"/>
</dbReference>
<evidence type="ECO:0000313" key="1">
    <source>
        <dbReference type="EMBL" id="RCW50303.1"/>
    </source>
</evidence>
<organism evidence="1 2">
    <name type="scientific">Paenibacillus prosopidis</name>
    <dbReference type="NCBI Taxonomy" id="630520"/>
    <lineage>
        <taxon>Bacteria</taxon>
        <taxon>Bacillati</taxon>
        <taxon>Bacillota</taxon>
        <taxon>Bacilli</taxon>
        <taxon>Bacillales</taxon>
        <taxon>Paenibacillaceae</taxon>
        <taxon>Paenibacillus</taxon>
    </lineage>
</organism>
<dbReference type="EMBL" id="QPJD01000003">
    <property type="protein sequence ID" value="RCW50303.1"/>
    <property type="molecule type" value="Genomic_DNA"/>
</dbReference>
<name>A0A368WB43_9BACL</name>
<dbReference type="OrthoDB" id="2086707at2"/>
<proteinExistence type="predicted"/>
<keyword evidence="2" id="KW-1185">Reference proteome</keyword>
<dbReference type="Pfam" id="PF05751">
    <property type="entry name" value="FixH"/>
    <property type="match status" value="1"/>
</dbReference>
<gene>
    <name evidence="1" type="ORF">DFP97_103323</name>
</gene>
<sequence>MMPLNKSYAPIYKLIAVTALLIVFALTWIQSSEEAPPPITEHSFEIGHAIWTIRPYPAKVLKNNTFTLELTDSAGTPLQGASLAIKLDMIGMVCGDVVFKMKEASPGHYTGEGIPLMAGMWKATLTIENGDKTYALERHLQAVR</sequence>
<accession>A0A368WB43</accession>
<dbReference type="AlphaFoldDB" id="A0A368WB43"/>